<reference evidence="1 2" key="1">
    <citation type="journal article" date="2013" name="Proc. Natl. Acad. Sci. U.S.A.">
        <title>Fine-scale variation in meiotic recombination in Mimulus inferred from population shotgun sequencing.</title>
        <authorList>
            <person name="Hellsten U."/>
            <person name="Wright K.M."/>
            <person name="Jenkins J."/>
            <person name="Shu S."/>
            <person name="Yuan Y."/>
            <person name="Wessler S.R."/>
            <person name="Schmutz J."/>
            <person name="Willis J.H."/>
            <person name="Rokhsar D.S."/>
        </authorList>
    </citation>
    <scope>NUCLEOTIDE SEQUENCE [LARGE SCALE GENOMIC DNA]</scope>
    <source>
        <strain evidence="2">cv. DUN x IM62</strain>
    </source>
</reference>
<name>A0A022R4E7_ERYGU</name>
<evidence type="ECO:0000313" key="2">
    <source>
        <dbReference type="Proteomes" id="UP000030748"/>
    </source>
</evidence>
<dbReference type="Proteomes" id="UP000030748">
    <property type="component" value="Unassembled WGS sequence"/>
</dbReference>
<feature type="non-terminal residue" evidence="1">
    <location>
        <position position="52"/>
    </location>
</feature>
<accession>A0A022R4E7</accession>
<dbReference type="EMBL" id="KI630661">
    <property type="protein sequence ID" value="EYU34879.1"/>
    <property type="molecule type" value="Genomic_DNA"/>
</dbReference>
<sequence>MTIQHFFPIFLISLICLSSIGYALRVIPLDEILSPFDFIKILQGSVKGDRTL</sequence>
<dbReference type="AlphaFoldDB" id="A0A022R4E7"/>
<keyword evidence="2" id="KW-1185">Reference proteome</keyword>
<organism evidence="1 2">
    <name type="scientific">Erythranthe guttata</name>
    <name type="common">Yellow monkey flower</name>
    <name type="synonym">Mimulus guttatus</name>
    <dbReference type="NCBI Taxonomy" id="4155"/>
    <lineage>
        <taxon>Eukaryota</taxon>
        <taxon>Viridiplantae</taxon>
        <taxon>Streptophyta</taxon>
        <taxon>Embryophyta</taxon>
        <taxon>Tracheophyta</taxon>
        <taxon>Spermatophyta</taxon>
        <taxon>Magnoliopsida</taxon>
        <taxon>eudicotyledons</taxon>
        <taxon>Gunneridae</taxon>
        <taxon>Pentapetalae</taxon>
        <taxon>asterids</taxon>
        <taxon>lamiids</taxon>
        <taxon>Lamiales</taxon>
        <taxon>Phrymaceae</taxon>
        <taxon>Erythranthe</taxon>
    </lineage>
</organism>
<proteinExistence type="predicted"/>
<evidence type="ECO:0000313" key="1">
    <source>
        <dbReference type="EMBL" id="EYU34879.1"/>
    </source>
</evidence>
<gene>
    <name evidence="1" type="ORF">MIMGU_mgv11b0190291mg</name>
</gene>
<protein>
    <submittedName>
        <fullName evidence="1">Uncharacterized protein</fullName>
    </submittedName>
</protein>